<reference evidence="2" key="1">
    <citation type="submission" date="2019-02" db="EMBL/GenBank/DDBJ databases">
        <title>Complete genome sequence of Rhodoferax sp. Gr-4.</title>
        <authorList>
            <person name="Jin L."/>
        </authorList>
    </citation>
    <scope>NUCLEOTIDE SEQUENCE [LARGE SCALE GENOMIC DNA]</scope>
    <source>
        <strain evidence="2">Gr-4</strain>
    </source>
</reference>
<protein>
    <recommendedName>
        <fullName evidence="3">STAS/SEC14 domain-containing protein</fullName>
    </recommendedName>
</protein>
<proteinExistence type="predicted"/>
<evidence type="ECO:0000313" key="1">
    <source>
        <dbReference type="EMBL" id="QDL53384.1"/>
    </source>
</evidence>
<name>A0A515EL66_9BURK</name>
<dbReference type="EMBL" id="CP036282">
    <property type="protein sequence ID" value="QDL53384.1"/>
    <property type="molecule type" value="Genomic_DNA"/>
</dbReference>
<dbReference type="Proteomes" id="UP000317365">
    <property type="component" value="Chromosome"/>
</dbReference>
<dbReference type="RefSeq" id="WP_142809213.1">
    <property type="nucleotide sequence ID" value="NZ_CP036282.1"/>
</dbReference>
<sequence>MRHSTKEHAKGSFAQHGHFEFEQAHGVVMLNAYGPFNVETVRALGRTRTVGEVQWGFHKPRVALVVFHGSMLMSPDALQAYQEDLVEHFAKVTPPSAIAWVAGPAVEGRLLMCPHFEKIYRDFQIPWQSFETTEQALPWLQAHLPHAPSL</sequence>
<dbReference type="AlphaFoldDB" id="A0A515EL66"/>
<accession>A0A515EL66</accession>
<dbReference type="KEGG" id="rhg:EXZ61_03875"/>
<organism evidence="1 2">
    <name type="scientific">Rhodoferax aquaticus</name>
    <dbReference type="NCBI Taxonomy" id="2527691"/>
    <lineage>
        <taxon>Bacteria</taxon>
        <taxon>Pseudomonadati</taxon>
        <taxon>Pseudomonadota</taxon>
        <taxon>Betaproteobacteria</taxon>
        <taxon>Burkholderiales</taxon>
        <taxon>Comamonadaceae</taxon>
        <taxon>Rhodoferax</taxon>
    </lineage>
</organism>
<evidence type="ECO:0000313" key="2">
    <source>
        <dbReference type="Proteomes" id="UP000317365"/>
    </source>
</evidence>
<gene>
    <name evidence="1" type="ORF">EXZ61_03875</name>
</gene>
<evidence type="ECO:0008006" key="3">
    <source>
        <dbReference type="Google" id="ProtNLM"/>
    </source>
</evidence>
<reference evidence="2" key="2">
    <citation type="journal article" date="2020" name="Int. J. Syst. Evol. Microbiol.">
        <title>Genomic insights into a novel species Rhodoferax aquaticus sp. nov., isolated from freshwater.</title>
        <authorList>
            <person name="Li T."/>
            <person name="Zhuo Y."/>
            <person name="Jin C.Z."/>
            <person name="Wu X."/>
            <person name="Ko S.R."/>
            <person name="Jin F.J."/>
            <person name="Ahn C.Y."/>
            <person name="Oh H.M."/>
            <person name="Lee H.G."/>
            <person name="Jin L."/>
        </authorList>
    </citation>
    <scope>NUCLEOTIDE SEQUENCE [LARGE SCALE GENOMIC DNA]</scope>
    <source>
        <strain evidence="2">Gr-4</strain>
    </source>
</reference>
<keyword evidence="2" id="KW-1185">Reference proteome</keyword>